<name>A0A195AYM4_9HYME</name>
<feature type="repeat" description="WD" evidence="7">
    <location>
        <begin position="367"/>
        <end position="401"/>
    </location>
</feature>
<gene>
    <name evidence="10" type="ORF">ALC53_12277</name>
</gene>
<dbReference type="InterPro" id="IPR001680">
    <property type="entry name" value="WD40_rpt"/>
</dbReference>
<dbReference type="Pfam" id="PF00400">
    <property type="entry name" value="WD40"/>
    <property type="match status" value="4"/>
</dbReference>
<dbReference type="EMBL" id="KQ976701">
    <property type="protein sequence ID" value="KYM77296.1"/>
    <property type="molecule type" value="Genomic_DNA"/>
</dbReference>
<dbReference type="Proteomes" id="UP000078540">
    <property type="component" value="Unassembled WGS sequence"/>
</dbReference>
<dbReference type="STRING" id="520822.A0A195AYM4"/>
<dbReference type="FunFam" id="2.130.10.10:FF:000132">
    <property type="entry name" value="DDB1- and CUL4-associated factor 13"/>
    <property type="match status" value="1"/>
</dbReference>
<evidence type="ECO:0000256" key="6">
    <source>
        <dbReference type="ARBA" id="ARBA00023274"/>
    </source>
</evidence>
<keyword evidence="5" id="KW-0539">Nucleus</keyword>
<comment type="similarity">
    <text evidence="2">Belongs to the WD repeat DCAF13/WDSOF1 family.</text>
</comment>
<proteinExistence type="inferred from homology"/>
<keyword evidence="3 7" id="KW-0853">WD repeat</keyword>
<organism evidence="10 11">
    <name type="scientific">Atta colombica</name>
    <dbReference type="NCBI Taxonomy" id="520822"/>
    <lineage>
        <taxon>Eukaryota</taxon>
        <taxon>Metazoa</taxon>
        <taxon>Ecdysozoa</taxon>
        <taxon>Arthropoda</taxon>
        <taxon>Hexapoda</taxon>
        <taxon>Insecta</taxon>
        <taxon>Pterygota</taxon>
        <taxon>Neoptera</taxon>
        <taxon>Endopterygota</taxon>
        <taxon>Hymenoptera</taxon>
        <taxon>Apocrita</taxon>
        <taxon>Aculeata</taxon>
        <taxon>Formicoidea</taxon>
        <taxon>Formicidae</taxon>
        <taxon>Myrmicinae</taxon>
        <taxon>Atta</taxon>
    </lineage>
</organism>
<evidence type="ECO:0000256" key="5">
    <source>
        <dbReference type="ARBA" id="ARBA00023242"/>
    </source>
</evidence>
<keyword evidence="6" id="KW-0687">Ribonucleoprotein</keyword>
<evidence type="ECO:0000259" key="9">
    <source>
        <dbReference type="Pfam" id="PF04158"/>
    </source>
</evidence>
<dbReference type="PANTHER" id="PTHR22851">
    <property type="entry name" value="U3 SMALL NUCLEOLAR RNA U3 SNORNA ASSOCIATED PROTEIN"/>
    <property type="match status" value="1"/>
</dbReference>
<dbReference type="InterPro" id="IPR051733">
    <property type="entry name" value="WD_repeat_DCAF13/WDSOF1"/>
</dbReference>
<feature type="repeat" description="WD" evidence="7">
    <location>
        <begin position="102"/>
        <end position="144"/>
    </location>
</feature>
<dbReference type="CDD" id="cd00200">
    <property type="entry name" value="WD40"/>
    <property type="match status" value="1"/>
</dbReference>
<dbReference type="InterPro" id="IPR007287">
    <property type="entry name" value="Sof1"/>
</dbReference>
<reference evidence="10 11" key="1">
    <citation type="submission" date="2015-09" db="EMBL/GenBank/DDBJ databases">
        <title>Atta colombica WGS genome.</title>
        <authorList>
            <person name="Nygaard S."/>
            <person name="Hu H."/>
            <person name="Boomsma J."/>
            <person name="Zhang G."/>
        </authorList>
    </citation>
    <scope>NUCLEOTIDE SEQUENCE [LARGE SCALE GENOMIC DNA]</scope>
    <source>
        <strain evidence="10">Treedump-2</strain>
        <tissue evidence="10">Whole body</tissue>
    </source>
</reference>
<evidence type="ECO:0000313" key="10">
    <source>
        <dbReference type="EMBL" id="KYM77296.1"/>
    </source>
</evidence>
<dbReference type="GO" id="GO:0032040">
    <property type="term" value="C:small-subunit processome"/>
    <property type="evidence" value="ECO:0007669"/>
    <property type="project" value="TreeGrafter"/>
</dbReference>
<dbReference type="Gene3D" id="2.130.10.10">
    <property type="entry name" value="YVTN repeat-like/Quinoprotein amine dehydrogenase"/>
    <property type="match status" value="2"/>
</dbReference>
<dbReference type="PROSITE" id="PS50082">
    <property type="entry name" value="WD_REPEATS_2"/>
    <property type="match status" value="4"/>
</dbReference>
<protein>
    <submittedName>
        <fullName evidence="10">DDB1-and CUL4-associated factor 13</fullName>
    </submittedName>
</protein>
<dbReference type="InterPro" id="IPR015943">
    <property type="entry name" value="WD40/YVTN_repeat-like_dom_sf"/>
</dbReference>
<evidence type="ECO:0000256" key="4">
    <source>
        <dbReference type="ARBA" id="ARBA00022737"/>
    </source>
</evidence>
<evidence type="ECO:0000256" key="3">
    <source>
        <dbReference type="ARBA" id="ARBA00022574"/>
    </source>
</evidence>
<evidence type="ECO:0000256" key="1">
    <source>
        <dbReference type="ARBA" id="ARBA00004604"/>
    </source>
</evidence>
<dbReference type="PROSITE" id="PS50294">
    <property type="entry name" value="WD_REPEATS_REGION"/>
    <property type="match status" value="3"/>
</dbReference>
<evidence type="ECO:0000256" key="7">
    <source>
        <dbReference type="PROSITE-ProRule" id="PRU00221"/>
    </source>
</evidence>
<feature type="domain" description="Sof1-like protein" evidence="9">
    <location>
        <begin position="393"/>
        <end position="479"/>
    </location>
</feature>
<keyword evidence="4" id="KW-0677">Repeat</keyword>
<dbReference type="PANTHER" id="PTHR22851:SF0">
    <property type="entry name" value="DDB1- AND CUL4-ASSOCIATED FACTOR 13"/>
    <property type="match status" value="1"/>
</dbReference>
<dbReference type="SMART" id="SM00320">
    <property type="entry name" value="WD40"/>
    <property type="match status" value="6"/>
</dbReference>
<keyword evidence="11" id="KW-1185">Reference proteome</keyword>
<feature type="repeat" description="WD" evidence="7">
    <location>
        <begin position="145"/>
        <end position="178"/>
    </location>
</feature>
<dbReference type="GO" id="GO:0000462">
    <property type="term" value="P:maturation of SSU-rRNA from tricistronic rRNA transcript (SSU-rRNA, 5.8S rRNA, LSU-rRNA)"/>
    <property type="evidence" value="ECO:0007669"/>
    <property type="project" value="TreeGrafter"/>
</dbReference>
<feature type="repeat" description="WD" evidence="7">
    <location>
        <begin position="317"/>
        <end position="358"/>
    </location>
</feature>
<evidence type="ECO:0000313" key="11">
    <source>
        <dbReference type="Proteomes" id="UP000078540"/>
    </source>
</evidence>
<accession>A0A195AYM4</accession>
<feature type="region of interest" description="Disordered" evidence="8">
    <location>
        <begin position="452"/>
        <end position="484"/>
    </location>
</feature>
<dbReference type="InterPro" id="IPR036322">
    <property type="entry name" value="WD40_repeat_dom_sf"/>
</dbReference>
<dbReference type="AlphaFoldDB" id="A0A195AYM4"/>
<feature type="compositionally biased region" description="Basic and acidic residues" evidence="8">
    <location>
        <begin position="474"/>
        <end position="484"/>
    </location>
</feature>
<evidence type="ECO:0000256" key="8">
    <source>
        <dbReference type="SAM" id="MobiDB-lite"/>
    </source>
</evidence>
<sequence length="484" mass="55774">MSHSSLSSVYPKIPGRRTREIKKTIFYEYFDKKVRSSCLKMKVKVLSRNPDEYLRETKRDIHKIPRNFDPSLHPFQAAREYTKALNAVKLEKVFAKPFIGNLEGHRDAVSCICKHPSQLSTILSGAYDGEVRTWSLSLGTCTRAFLAHDGIVRGIAYMPDGKHFITVSDDKTIKTWDVISADEDGEPVNTIVNKTVLTGITHHRANPTFVTCGEGICQMWEDTRNEPLRTFKWGVDSLLDIKFNPIQKDLLASCASDRSIILYDTRETGPLTRIIMKLRSNKLSWNPMEAFIFTCANEDYNLYTYDTRKMKTPVNVHMDHVEAVIDVDYSPTGREFVSGSYDKSIRIFEANKGHSREVYHTRRMHRLTCVGWSLDNKFVISGSDEMNLRIWKAKASEKLGILRARERNALLVNDALKEKYAAHPEVRRIARHRQVPKHIYNARAELRTIREKSKRKEANRRYHSKKGTIPFVSERQKNVVAHES</sequence>
<dbReference type="Pfam" id="PF04158">
    <property type="entry name" value="Sof1"/>
    <property type="match status" value="1"/>
</dbReference>
<comment type="subcellular location">
    <subcellularLocation>
        <location evidence="1">Nucleus</location>
        <location evidence="1">Nucleolus</location>
    </subcellularLocation>
</comment>
<dbReference type="SUPFAM" id="SSF50978">
    <property type="entry name" value="WD40 repeat-like"/>
    <property type="match status" value="1"/>
</dbReference>
<evidence type="ECO:0000256" key="2">
    <source>
        <dbReference type="ARBA" id="ARBA00005649"/>
    </source>
</evidence>